<dbReference type="Gene3D" id="3.20.20.450">
    <property type="entry name" value="EAL domain"/>
    <property type="match status" value="1"/>
</dbReference>
<proteinExistence type="predicted"/>
<dbReference type="Proteomes" id="UP000005737">
    <property type="component" value="Unassembled WGS sequence"/>
</dbReference>
<dbReference type="SUPFAM" id="SSF141868">
    <property type="entry name" value="EAL domain-like"/>
    <property type="match status" value="1"/>
</dbReference>
<feature type="domain" description="EAL" evidence="1">
    <location>
        <begin position="1"/>
        <end position="237"/>
    </location>
</feature>
<dbReference type="InterPro" id="IPR018842">
    <property type="entry name" value="YkuI_C"/>
</dbReference>
<dbReference type="Pfam" id="PF00563">
    <property type="entry name" value="EAL"/>
    <property type="match status" value="1"/>
</dbReference>
<dbReference type="RefSeq" id="WP_002773638.1">
    <property type="nucleotide sequence ID" value="NZ_JH597773.1"/>
</dbReference>
<dbReference type="InterPro" id="IPR035919">
    <property type="entry name" value="EAL_sf"/>
</dbReference>
<dbReference type="HOGENOM" id="CLU_015702_1_0_12"/>
<dbReference type="PANTHER" id="PTHR33121:SF82">
    <property type="entry name" value="SIGNAL TRANSDUCTION PROTEIN CONTAINING A EAL DOMAIN"/>
    <property type="match status" value="1"/>
</dbReference>
<dbReference type="PROSITE" id="PS50883">
    <property type="entry name" value="EAL"/>
    <property type="match status" value="1"/>
</dbReference>
<dbReference type="InterPro" id="IPR001633">
    <property type="entry name" value="EAL_dom"/>
</dbReference>
<dbReference type="CDD" id="cd01948">
    <property type="entry name" value="EAL"/>
    <property type="match status" value="1"/>
</dbReference>
<organism evidence="2 3">
    <name type="scientific">Leptonema illini DSM 21528</name>
    <dbReference type="NCBI Taxonomy" id="929563"/>
    <lineage>
        <taxon>Bacteria</taxon>
        <taxon>Pseudomonadati</taxon>
        <taxon>Spirochaetota</taxon>
        <taxon>Spirochaetia</taxon>
        <taxon>Leptospirales</taxon>
        <taxon>Leptospiraceae</taxon>
        <taxon>Leptonema</taxon>
    </lineage>
</organism>
<dbReference type="STRING" id="183.GCA_002009735_01658"/>
<dbReference type="GO" id="GO:0071111">
    <property type="term" value="F:cyclic-guanylate-specific phosphodiesterase activity"/>
    <property type="evidence" value="ECO:0007669"/>
    <property type="project" value="InterPro"/>
</dbReference>
<evidence type="ECO:0000313" key="2">
    <source>
        <dbReference type="EMBL" id="EHQ07604.1"/>
    </source>
</evidence>
<sequence>MQSVHAYYQPVLSLADGRTVGHEVLGRQWMNDRLLSLGAFFASREIPTEQKLEVDRRLRREALDKAVHENYGGLLFLNIKPEWILNFPEGRYPTIMFVEEAGLNPAQIVIEITEDLFAGEIRDLYRKIRLYRDAGFKIAIDDFQFHHVDRLLELRPDIVKVDRALVADLSLKHDTGHFIEYISSFAADSGITVLFEGVETETELEAAYRAGAELVQGFLFSQATEQFLADDPAFAARMLPARKAVFESLCERLLFSIEMEKRMDALLESLLSRVPLATESDADRLDLFLRSLFTELPVDCFRLYVCDAAGVQLSSNVEVNEAGIRLRPEFRGRNWSFRPYFLENMLRMIEYGRGIISRPYIDQGSRQKIRTFTRPLDSRRFIFVDFHVGAIR</sequence>
<reference evidence="2 3" key="1">
    <citation type="submission" date="2011-10" db="EMBL/GenBank/DDBJ databases">
        <title>The Improved High-Quality Draft genome of Leptonema illini DSM 21528.</title>
        <authorList>
            <consortium name="US DOE Joint Genome Institute (JGI-PGF)"/>
            <person name="Lucas S."/>
            <person name="Copeland A."/>
            <person name="Lapidus A."/>
            <person name="Glavina del Rio T."/>
            <person name="Dalin E."/>
            <person name="Tice H."/>
            <person name="Bruce D."/>
            <person name="Goodwin L."/>
            <person name="Pitluck S."/>
            <person name="Peters L."/>
            <person name="Mikhailova N."/>
            <person name="Held B."/>
            <person name="Kyrpides N."/>
            <person name="Mavromatis K."/>
            <person name="Ivanova N."/>
            <person name="Markowitz V."/>
            <person name="Cheng J.-F."/>
            <person name="Hugenholtz P."/>
            <person name="Woyke T."/>
            <person name="Wu D."/>
            <person name="Gronow S."/>
            <person name="Wellnitz S."/>
            <person name="Brambilla E.-M."/>
            <person name="Klenk H.-P."/>
            <person name="Eisen J.A."/>
        </authorList>
    </citation>
    <scope>NUCLEOTIDE SEQUENCE [LARGE SCALE GENOMIC DNA]</scope>
    <source>
        <strain evidence="2 3">DSM 21528</strain>
    </source>
</reference>
<gene>
    <name evidence="2" type="ORF">Lepil_2937</name>
</gene>
<evidence type="ECO:0000259" key="1">
    <source>
        <dbReference type="PROSITE" id="PS50883"/>
    </source>
</evidence>
<dbReference type="InterPro" id="IPR029151">
    <property type="entry name" value="Sensor-like_sf"/>
</dbReference>
<dbReference type="PANTHER" id="PTHR33121">
    <property type="entry name" value="CYCLIC DI-GMP PHOSPHODIESTERASE PDEF"/>
    <property type="match status" value="1"/>
</dbReference>
<accession>H2CDR6</accession>
<dbReference type="SUPFAM" id="SSF103190">
    <property type="entry name" value="Sensory domain-like"/>
    <property type="match status" value="1"/>
</dbReference>
<protein>
    <submittedName>
        <fullName evidence="2">Diguanylate phosphodiesterase</fullName>
    </submittedName>
</protein>
<dbReference type="AlphaFoldDB" id="H2CDR6"/>
<dbReference type="SMART" id="SM00052">
    <property type="entry name" value="EAL"/>
    <property type="match status" value="1"/>
</dbReference>
<dbReference type="Pfam" id="PF10388">
    <property type="entry name" value="YkuI_C"/>
    <property type="match status" value="1"/>
</dbReference>
<evidence type="ECO:0000313" key="3">
    <source>
        <dbReference type="Proteomes" id="UP000005737"/>
    </source>
</evidence>
<dbReference type="EMBL" id="JH597773">
    <property type="protein sequence ID" value="EHQ07604.1"/>
    <property type="molecule type" value="Genomic_DNA"/>
</dbReference>
<name>H2CDR6_9LEPT</name>
<keyword evidence="3" id="KW-1185">Reference proteome</keyword>
<dbReference type="InterPro" id="IPR050706">
    <property type="entry name" value="Cyclic-di-GMP_PDE-like"/>
</dbReference>
<dbReference type="Gene3D" id="3.30.450.20">
    <property type="entry name" value="PAS domain"/>
    <property type="match status" value="1"/>
</dbReference>